<dbReference type="AlphaFoldDB" id="A0A5S3N1E4"/>
<proteinExistence type="predicted"/>
<reference evidence="1 2" key="1">
    <citation type="submission" date="2019-05" db="EMBL/GenBank/DDBJ databases">
        <title>Polaribacter aestuariivivens sp. nov., isolated from a tidal flat.</title>
        <authorList>
            <person name="Yoon J.-H."/>
        </authorList>
    </citation>
    <scope>NUCLEOTIDE SEQUENCE [LARGE SCALE GENOMIC DNA]</scope>
    <source>
        <strain evidence="1 2">DBTF-3</strain>
    </source>
</reference>
<keyword evidence="2" id="KW-1185">Reference proteome</keyword>
<evidence type="ECO:0000313" key="2">
    <source>
        <dbReference type="Proteomes" id="UP000307140"/>
    </source>
</evidence>
<dbReference type="RefSeq" id="WP_138536676.1">
    <property type="nucleotide sequence ID" value="NZ_VANR01000006.1"/>
</dbReference>
<dbReference type="EMBL" id="VANR01000006">
    <property type="protein sequence ID" value="TMM29010.1"/>
    <property type="molecule type" value="Genomic_DNA"/>
</dbReference>
<evidence type="ECO:0000313" key="1">
    <source>
        <dbReference type="EMBL" id="TMM29010.1"/>
    </source>
</evidence>
<dbReference type="Proteomes" id="UP000307140">
    <property type="component" value="Unassembled WGS sequence"/>
</dbReference>
<comment type="caution">
    <text evidence="1">The sequence shown here is derived from an EMBL/GenBank/DDBJ whole genome shotgun (WGS) entry which is preliminary data.</text>
</comment>
<gene>
    <name evidence="1" type="ORF">FDT66_11525</name>
</gene>
<organism evidence="1 2">
    <name type="scientific">Polaribacter aestuariivivens</name>
    <dbReference type="NCBI Taxonomy" id="2304626"/>
    <lineage>
        <taxon>Bacteria</taxon>
        <taxon>Pseudomonadati</taxon>
        <taxon>Bacteroidota</taxon>
        <taxon>Flavobacteriia</taxon>
        <taxon>Flavobacteriales</taxon>
        <taxon>Flavobacteriaceae</taxon>
    </lineage>
</organism>
<name>A0A5S3N1E4_9FLAO</name>
<dbReference type="OrthoDB" id="1453261at2"/>
<sequence length="171" mass="20273">MKKSIIILILITLNSCRPSPTYNAFDEEFDISLREVMKNGCDTITVGCGFFNLREKNGKLRNYYQIYVEDWNNVVAKGFDYILDTLYLKEEKEFGKIRNLKISETQIVELNTELEKYGFKFYNQKENEFGNNSVEIINESSKKTFELEPYTEWINQKDLVVYRQLSYFKGK</sequence>
<protein>
    <submittedName>
        <fullName evidence="1">Uncharacterized protein</fullName>
    </submittedName>
</protein>
<accession>A0A5S3N1E4</accession>